<name>X6NGH2_RETFI</name>
<comment type="caution">
    <text evidence="1">The sequence shown here is derived from an EMBL/GenBank/DDBJ whole genome shotgun (WGS) entry which is preliminary data.</text>
</comment>
<evidence type="ECO:0000313" key="1">
    <source>
        <dbReference type="EMBL" id="ETO24998.1"/>
    </source>
</evidence>
<gene>
    <name evidence="1" type="ORF">RFI_12145</name>
</gene>
<dbReference type="EMBL" id="ASPP01008811">
    <property type="protein sequence ID" value="ETO24998.1"/>
    <property type="molecule type" value="Genomic_DNA"/>
</dbReference>
<dbReference type="AlphaFoldDB" id="X6NGH2"/>
<dbReference type="OrthoDB" id="10022108at2759"/>
<dbReference type="Proteomes" id="UP000023152">
    <property type="component" value="Unassembled WGS sequence"/>
</dbReference>
<proteinExistence type="predicted"/>
<sequence length="151" mass="18278">MQNNLKVCKYCGKRNHKYENCHQRKDPRFQKCVLCKGKHAINSLCHVIQKTIQLNESYYKYKRKSKVQNYKDIVIQQKKKSQTNYNYTNFCKKKTIQMDLLQTFIIKIKFFHSLHFDACNTNTELTTFQEKSYILPYGNVFFLKMFFLLML</sequence>
<reference evidence="1 2" key="1">
    <citation type="journal article" date="2013" name="Curr. Biol.">
        <title>The Genome of the Foraminiferan Reticulomyxa filosa.</title>
        <authorList>
            <person name="Glockner G."/>
            <person name="Hulsmann N."/>
            <person name="Schleicher M."/>
            <person name="Noegel A.A."/>
            <person name="Eichinger L."/>
            <person name="Gallinger C."/>
            <person name="Pawlowski J."/>
            <person name="Sierra R."/>
            <person name="Euteneuer U."/>
            <person name="Pillet L."/>
            <person name="Moustafa A."/>
            <person name="Platzer M."/>
            <person name="Groth M."/>
            <person name="Szafranski K."/>
            <person name="Schliwa M."/>
        </authorList>
    </citation>
    <scope>NUCLEOTIDE SEQUENCE [LARGE SCALE GENOMIC DNA]</scope>
</reference>
<evidence type="ECO:0000313" key="2">
    <source>
        <dbReference type="Proteomes" id="UP000023152"/>
    </source>
</evidence>
<keyword evidence="2" id="KW-1185">Reference proteome</keyword>
<accession>X6NGH2</accession>
<organism evidence="1 2">
    <name type="scientific">Reticulomyxa filosa</name>
    <dbReference type="NCBI Taxonomy" id="46433"/>
    <lineage>
        <taxon>Eukaryota</taxon>
        <taxon>Sar</taxon>
        <taxon>Rhizaria</taxon>
        <taxon>Retaria</taxon>
        <taxon>Foraminifera</taxon>
        <taxon>Monothalamids</taxon>
        <taxon>Reticulomyxidae</taxon>
        <taxon>Reticulomyxa</taxon>
    </lineage>
</organism>
<protein>
    <submittedName>
        <fullName evidence="1">Uncharacterized protein</fullName>
    </submittedName>
</protein>